<evidence type="ECO:0000313" key="2">
    <source>
        <dbReference type="Proteomes" id="UP001345219"/>
    </source>
</evidence>
<dbReference type="Proteomes" id="UP001345219">
    <property type="component" value="Chromosome 17"/>
</dbReference>
<protein>
    <submittedName>
        <fullName evidence="1">Uncharacterized protein</fullName>
    </submittedName>
</protein>
<accession>A0AAN7K8U5</accession>
<name>A0AAN7K8U5_9MYRT</name>
<dbReference type="AlphaFoldDB" id="A0AAN7K8U5"/>
<dbReference type="EMBL" id="JAXIOK010000011">
    <property type="protein sequence ID" value="KAK4760086.1"/>
    <property type="molecule type" value="Genomic_DNA"/>
</dbReference>
<sequence>MRGGATVRLGGEPGGLPLLEDLLEPDSGHPSWCSATVFLHGISVGNLYHQIDPWTGLAAAGRSGREYLISQANRILLSINPTHFADLTYTYEIMANICKI</sequence>
<evidence type="ECO:0000313" key="1">
    <source>
        <dbReference type="EMBL" id="KAK4760086.1"/>
    </source>
</evidence>
<proteinExistence type="predicted"/>
<organism evidence="1 2">
    <name type="scientific">Trapa incisa</name>
    <dbReference type="NCBI Taxonomy" id="236973"/>
    <lineage>
        <taxon>Eukaryota</taxon>
        <taxon>Viridiplantae</taxon>
        <taxon>Streptophyta</taxon>
        <taxon>Embryophyta</taxon>
        <taxon>Tracheophyta</taxon>
        <taxon>Spermatophyta</taxon>
        <taxon>Magnoliopsida</taxon>
        <taxon>eudicotyledons</taxon>
        <taxon>Gunneridae</taxon>
        <taxon>Pentapetalae</taxon>
        <taxon>rosids</taxon>
        <taxon>malvids</taxon>
        <taxon>Myrtales</taxon>
        <taxon>Lythraceae</taxon>
        <taxon>Trapa</taxon>
    </lineage>
</organism>
<keyword evidence="2" id="KW-1185">Reference proteome</keyword>
<reference evidence="1 2" key="1">
    <citation type="journal article" date="2023" name="Hortic Res">
        <title>Pangenome of water caltrop reveals structural variations and asymmetric subgenome divergence after allopolyploidization.</title>
        <authorList>
            <person name="Zhang X."/>
            <person name="Chen Y."/>
            <person name="Wang L."/>
            <person name="Yuan Y."/>
            <person name="Fang M."/>
            <person name="Shi L."/>
            <person name="Lu R."/>
            <person name="Comes H.P."/>
            <person name="Ma Y."/>
            <person name="Chen Y."/>
            <person name="Huang G."/>
            <person name="Zhou Y."/>
            <person name="Zheng Z."/>
            <person name="Qiu Y."/>
        </authorList>
    </citation>
    <scope>NUCLEOTIDE SEQUENCE [LARGE SCALE GENOMIC DNA]</scope>
    <source>
        <tissue evidence="1">Roots</tissue>
    </source>
</reference>
<gene>
    <name evidence="1" type="ORF">SAY87_023217</name>
</gene>
<comment type="caution">
    <text evidence="1">The sequence shown here is derived from an EMBL/GenBank/DDBJ whole genome shotgun (WGS) entry which is preliminary data.</text>
</comment>